<dbReference type="InterPro" id="IPR006379">
    <property type="entry name" value="HAD-SF_hydro_IIB"/>
</dbReference>
<dbReference type="InterPro" id="IPR023214">
    <property type="entry name" value="HAD_sf"/>
</dbReference>
<comment type="caution">
    <text evidence="1">The sequence shown here is derived from an EMBL/GenBank/DDBJ whole genome shotgun (WGS) entry which is preliminary data.</text>
</comment>
<dbReference type="PANTHER" id="PTHR10000:SF8">
    <property type="entry name" value="HAD SUPERFAMILY HYDROLASE-LIKE, TYPE 3"/>
    <property type="match status" value="1"/>
</dbReference>
<dbReference type="Pfam" id="PF08282">
    <property type="entry name" value="Hydrolase_3"/>
    <property type="match status" value="1"/>
</dbReference>
<dbReference type="EMBL" id="JACOOS010000041">
    <property type="protein sequence ID" value="MBC5679273.1"/>
    <property type="molecule type" value="Genomic_DNA"/>
</dbReference>
<evidence type="ECO:0000313" key="2">
    <source>
        <dbReference type="Proteomes" id="UP000635828"/>
    </source>
</evidence>
<name>A0ABR7FVN7_9FIRM</name>
<dbReference type="SUPFAM" id="SSF56784">
    <property type="entry name" value="HAD-like"/>
    <property type="match status" value="1"/>
</dbReference>
<accession>A0ABR7FVN7</accession>
<gene>
    <name evidence="1" type="ORF">H8S22_17530</name>
</gene>
<dbReference type="Gene3D" id="3.40.50.1000">
    <property type="entry name" value="HAD superfamily/HAD-like"/>
    <property type="match status" value="1"/>
</dbReference>
<protein>
    <submittedName>
        <fullName evidence="1">HAD family phosphatase</fullName>
    </submittedName>
</protein>
<dbReference type="RefSeq" id="WP_024729434.1">
    <property type="nucleotide sequence ID" value="NZ_JACOOS010000041.1"/>
</dbReference>
<dbReference type="InterPro" id="IPR036412">
    <property type="entry name" value="HAD-like_sf"/>
</dbReference>
<dbReference type="NCBIfam" id="TIGR01484">
    <property type="entry name" value="HAD-SF-IIB"/>
    <property type="match status" value="1"/>
</dbReference>
<organism evidence="1 2">
    <name type="scientific">Anaerostipes hominis</name>
    <name type="common">ex Liu et al. 2021</name>
    <dbReference type="NCBI Taxonomy" id="2763018"/>
    <lineage>
        <taxon>Bacteria</taxon>
        <taxon>Bacillati</taxon>
        <taxon>Bacillota</taxon>
        <taxon>Clostridia</taxon>
        <taxon>Lachnospirales</taxon>
        <taxon>Lachnospiraceae</taxon>
        <taxon>Anaerostipes</taxon>
    </lineage>
</organism>
<sequence length="304" mass="34737">MNYYSMFLSDVDGTLVGNDFHLHDDVIQAAKDYEASGGRLILCTGRSVEALEEYSRKLNLKFPAVVYNGAGIYDFQRKRLIWKKPLGKDILHDIQFIYEHLPEICIQIFTEKGIYRMRSNWMIENHGVKEEMGKEIFSAGQAQGDILKLSFTANHRTILEKCRNLPLWKGRRYEYSSKHFTEVTSEQTGKHVAAAHLMEVLGAKKEKIFAAGNGMNDLSMLKMGHCSFAPKDAARQVLEISDILIDSPASCGMKQAFRLADQYNLQISKERRNFNEETNKADGFMRFRNCDIHTCGIHCSGIYE</sequence>
<dbReference type="Proteomes" id="UP000635828">
    <property type="component" value="Unassembled WGS sequence"/>
</dbReference>
<evidence type="ECO:0000313" key="1">
    <source>
        <dbReference type="EMBL" id="MBC5679273.1"/>
    </source>
</evidence>
<dbReference type="Gene3D" id="3.30.1240.10">
    <property type="match status" value="1"/>
</dbReference>
<keyword evidence="2" id="KW-1185">Reference proteome</keyword>
<reference evidence="1 2" key="1">
    <citation type="submission" date="2020-08" db="EMBL/GenBank/DDBJ databases">
        <title>Genome public.</title>
        <authorList>
            <person name="Liu C."/>
            <person name="Sun Q."/>
        </authorList>
    </citation>
    <scope>NUCLEOTIDE SEQUENCE [LARGE SCALE GENOMIC DNA]</scope>
    <source>
        <strain evidence="1 2">NSJ-7</strain>
    </source>
</reference>
<proteinExistence type="predicted"/>
<dbReference type="PANTHER" id="PTHR10000">
    <property type="entry name" value="PHOSPHOSERINE PHOSPHATASE"/>
    <property type="match status" value="1"/>
</dbReference>